<dbReference type="Proteomes" id="UP000436006">
    <property type="component" value="Unassembled WGS sequence"/>
</dbReference>
<organism evidence="2 3">
    <name type="scientific">Spirosoma arboris</name>
    <dbReference type="NCBI Taxonomy" id="2682092"/>
    <lineage>
        <taxon>Bacteria</taxon>
        <taxon>Pseudomonadati</taxon>
        <taxon>Bacteroidota</taxon>
        <taxon>Cytophagia</taxon>
        <taxon>Cytophagales</taxon>
        <taxon>Cytophagaceae</taxon>
        <taxon>Spirosoma</taxon>
    </lineage>
</organism>
<keyword evidence="1" id="KW-1133">Transmembrane helix</keyword>
<feature type="transmembrane region" description="Helical" evidence="1">
    <location>
        <begin position="88"/>
        <end position="110"/>
    </location>
</feature>
<gene>
    <name evidence="2" type="ORF">GO755_36070</name>
</gene>
<evidence type="ECO:0000313" key="2">
    <source>
        <dbReference type="EMBL" id="MVM35495.1"/>
    </source>
</evidence>
<name>A0A7K1SNW1_9BACT</name>
<keyword evidence="1" id="KW-0812">Transmembrane</keyword>
<accession>A0A7K1SNW1</accession>
<comment type="caution">
    <text evidence="2">The sequence shown here is derived from an EMBL/GenBank/DDBJ whole genome shotgun (WGS) entry which is preliminary data.</text>
</comment>
<reference evidence="2 3" key="1">
    <citation type="submission" date="2019-12" db="EMBL/GenBank/DDBJ databases">
        <title>Spirosoma sp. HMF4905 genome sequencing and assembly.</title>
        <authorList>
            <person name="Kang H."/>
            <person name="Cha I."/>
            <person name="Kim H."/>
            <person name="Joh K."/>
        </authorList>
    </citation>
    <scope>NUCLEOTIDE SEQUENCE [LARGE SCALE GENOMIC DNA]</scope>
    <source>
        <strain evidence="2 3">HMF4905</strain>
    </source>
</reference>
<proteinExistence type="predicted"/>
<keyword evidence="3" id="KW-1185">Reference proteome</keyword>
<dbReference type="EMBL" id="WPIN01000023">
    <property type="protein sequence ID" value="MVM35495.1"/>
    <property type="molecule type" value="Genomic_DNA"/>
</dbReference>
<dbReference type="AlphaFoldDB" id="A0A7K1SNW1"/>
<keyword evidence="1" id="KW-0472">Membrane</keyword>
<protein>
    <submittedName>
        <fullName evidence="2">Uncharacterized protein</fullName>
    </submittedName>
</protein>
<sequence>MQQKIYQGELSPEALADYLVTYFDPQHDIQAQKLGKDATFIVQIGAGDVIEKIHNAVSVTITKGETGSGLVVTMGEQRWFTSKMASSAAFWGIIALLITPWALFMLLWPLRDAIAGSVMPDEIWNQIDLGVASQGGSLTATQSLKHPHES</sequence>
<dbReference type="RefSeq" id="WP_157590294.1">
    <property type="nucleotide sequence ID" value="NZ_WPIN01000023.1"/>
</dbReference>
<evidence type="ECO:0000256" key="1">
    <source>
        <dbReference type="SAM" id="Phobius"/>
    </source>
</evidence>
<evidence type="ECO:0000313" key="3">
    <source>
        <dbReference type="Proteomes" id="UP000436006"/>
    </source>
</evidence>